<dbReference type="EMBL" id="KZ667205">
    <property type="protein sequence ID" value="PPR91835.1"/>
    <property type="molecule type" value="Genomic_DNA"/>
</dbReference>
<gene>
    <name evidence="1" type="ORF">GOBAR_AA28849</name>
</gene>
<organism evidence="1 2">
    <name type="scientific">Gossypium barbadense</name>
    <name type="common">Sea Island cotton</name>
    <name type="synonym">Hibiscus barbadensis</name>
    <dbReference type="NCBI Taxonomy" id="3634"/>
    <lineage>
        <taxon>Eukaryota</taxon>
        <taxon>Viridiplantae</taxon>
        <taxon>Streptophyta</taxon>
        <taxon>Embryophyta</taxon>
        <taxon>Tracheophyta</taxon>
        <taxon>Spermatophyta</taxon>
        <taxon>Magnoliopsida</taxon>
        <taxon>eudicotyledons</taxon>
        <taxon>Gunneridae</taxon>
        <taxon>Pentapetalae</taxon>
        <taxon>rosids</taxon>
        <taxon>malvids</taxon>
        <taxon>Malvales</taxon>
        <taxon>Malvaceae</taxon>
        <taxon>Malvoideae</taxon>
        <taxon>Gossypium</taxon>
    </lineage>
</organism>
<sequence length="77" mass="8965">MELKTCLRKFLELQSIRGRLCEVLTSISMLDVQTNPIIIEIDAHSEDEFYKNGHFNHECEDFSDPDVHDVPDDIDNE</sequence>
<evidence type="ECO:0000313" key="2">
    <source>
        <dbReference type="Proteomes" id="UP000239757"/>
    </source>
</evidence>
<protein>
    <submittedName>
        <fullName evidence="1">Uncharacterized protein</fullName>
    </submittedName>
</protein>
<accession>A0A2P5WLA0</accession>
<evidence type="ECO:0000313" key="1">
    <source>
        <dbReference type="EMBL" id="PPR91835.1"/>
    </source>
</evidence>
<reference evidence="1 2" key="1">
    <citation type="submission" date="2015-01" db="EMBL/GenBank/DDBJ databases">
        <title>Genome of allotetraploid Gossypium barbadense reveals genomic plasticity and fiber elongation in cotton evolution.</title>
        <authorList>
            <person name="Chen X."/>
            <person name="Liu X."/>
            <person name="Zhao B."/>
            <person name="Zheng H."/>
            <person name="Hu Y."/>
            <person name="Lu G."/>
            <person name="Yang C."/>
            <person name="Chen J."/>
            <person name="Shan C."/>
            <person name="Zhang L."/>
            <person name="Zhou Y."/>
            <person name="Wang L."/>
            <person name="Guo W."/>
            <person name="Bai Y."/>
            <person name="Ruan J."/>
            <person name="Shangguan X."/>
            <person name="Mao Y."/>
            <person name="Jiang J."/>
            <person name="Zhu Y."/>
            <person name="Lei J."/>
            <person name="Kang H."/>
            <person name="Chen S."/>
            <person name="He X."/>
            <person name="Wang R."/>
            <person name="Wang Y."/>
            <person name="Chen J."/>
            <person name="Wang L."/>
            <person name="Yu S."/>
            <person name="Wang B."/>
            <person name="Wei J."/>
            <person name="Song S."/>
            <person name="Lu X."/>
            <person name="Gao Z."/>
            <person name="Gu W."/>
            <person name="Deng X."/>
            <person name="Ma D."/>
            <person name="Wang S."/>
            <person name="Liang W."/>
            <person name="Fang L."/>
            <person name="Cai C."/>
            <person name="Zhu X."/>
            <person name="Zhou B."/>
            <person name="Zhang Y."/>
            <person name="Chen Z."/>
            <person name="Xu S."/>
            <person name="Zhu R."/>
            <person name="Wang S."/>
            <person name="Zhang T."/>
            <person name="Zhao G."/>
        </authorList>
    </citation>
    <scope>NUCLEOTIDE SEQUENCE [LARGE SCALE GENOMIC DNA]</scope>
    <source>
        <strain evidence="2">cv. Xinhai21</strain>
        <tissue evidence="1">Leaf</tissue>
    </source>
</reference>
<proteinExistence type="predicted"/>
<dbReference type="Proteomes" id="UP000239757">
    <property type="component" value="Unassembled WGS sequence"/>
</dbReference>
<dbReference type="AlphaFoldDB" id="A0A2P5WLA0"/>
<name>A0A2P5WLA0_GOSBA</name>